<name>A0A915DRI8_9BILA</name>
<protein>
    <submittedName>
        <fullName evidence="2">Uncharacterized protein</fullName>
    </submittedName>
</protein>
<dbReference type="Proteomes" id="UP000887574">
    <property type="component" value="Unplaced"/>
</dbReference>
<proteinExistence type="predicted"/>
<organism evidence="1 2">
    <name type="scientific">Ditylenchus dipsaci</name>
    <dbReference type="NCBI Taxonomy" id="166011"/>
    <lineage>
        <taxon>Eukaryota</taxon>
        <taxon>Metazoa</taxon>
        <taxon>Ecdysozoa</taxon>
        <taxon>Nematoda</taxon>
        <taxon>Chromadorea</taxon>
        <taxon>Rhabditida</taxon>
        <taxon>Tylenchina</taxon>
        <taxon>Tylenchomorpha</taxon>
        <taxon>Sphaerularioidea</taxon>
        <taxon>Anguinidae</taxon>
        <taxon>Anguininae</taxon>
        <taxon>Ditylenchus</taxon>
    </lineage>
</organism>
<dbReference type="AlphaFoldDB" id="A0A915DRI8"/>
<accession>A0A915DRI8</accession>
<keyword evidence="1" id="KW-1185">Reference proteome</keyword>
<reference evidence="2" key="1">
    <citation type="submission" date="2022-11" db="UniProtKB">
        <authorList>
            <consortium name="WormBaseParasite"/>
        </authorList>
    </citation>
    <scope>IDENTIFICATION</scope>
</reference>
<sequence>MNTSAIKELMSLNACNVLVYEIETKIVFFKNHSHARNQGKYAGVIINWSYPDATYDEHFCKFLREFLN</sequence>
<evidence type="ECO:0000313" key="2">
    <source>
        <dbReference type="WBParaSite" id="jg22378"/>
    </source>
</evidence>
<evidence type="ECO:0000313" key="1">
    <source>
        <dbReference type="Proteomes" id="UP000887574"/>
    </source>
</evidence>
<dbReference type="WBParaSite" id="jg22378">
    <property type="protein sequence ID" value="jg22378"/>
    <property type="gene ID" value="jg22378"/>
</dbReference>